<dbReference type="OrthoDB" id="2548233at2759"/>
<gene>
    <name evidence="1" type="ORF">BD410DRAFT_882733</name>
</gene>
<sequence>MLFSECFVGDNHELFRGKLNAELAEMMLSSPPPPWHGITHSSDGRGSKYLRETYPENGRSNVITIDHFFLSVNTTDPAPAFRRAEWKGRIMLSADYNQLAVEWTVVKRWLKLWAEFVLSEMISAIRSPFSPPTSYISRRDQNDDPPCPCNCKVSRINSIIPICNLVTVDVGISIRAAPTRQHDGFL</sequence>
<accession>A0A4Y7PRU2</accession>
<keyword evidence="2" id="KW-1185">Reference proteome</keyword>
<dbReference type="EMBL" id="ML170216">
    <property type="protein sequence ID" value="TDL17808.1"/>
    <property type="molecule type" value="Genomic_DNA"/>
</dbReference>
<reference evidence="1 2" key="1">
    <citation type="submission" date="2018-06" db="EMBL/GenBank/DDBJ databases">
        <title>A transcriptomic atlas of mushroom development highlights an independent origin of complex multicellularity.</title>
        <authorList>
            <consortium name="DOE Joint Genome Institute"/>
            <person name="Krizsan K."/>
            <person name="Almasi E."/>
            <person name="Merenyi Z."/>
            <person name="Sahu N."/>
            <person name="Viragh M."/>
            <person name="Koszo T."/>
            <person name="Mondo S."/>
            <person name="Kiss B."/>
            <person name="Balint B."/>
            <person name="Kues U."/>
            <person name="Barry K."/>
            <person name="Hegedus J.C."/>
            <person name="Henrissat B."/>
            <person name="Johnson J."/>
            <person name="Lipzen A."/>
            <person name="Ohm R."/>
            <person name="Nagy I."/>
            <person name="Pangilinan J."/>
            <person name="Yan J."/>
            <person name="Xiong Y."/>
            <person name="Grigoriev I.V."/>
            <person name="Hibbett D.S."/>
            <person name="Nagy L.G."/>
        </authorList>
    </citation>
    <scope>NUCLEOTIDE SEQUENCE [LARGE SCALE GENOMIC DNA]</scope>
    <source>
        <strain evidence="1 2">SZMC22713</strain>
    </source>
</reference>
<dbReference type="Gene3D" id="3.30.559.30">
    <property type="entry name" value="Nonribosomal peptide synthetase, condensation domain"/>
    <property type="match status" value="1"/>
</dbReference>
<dbReference type="Proteomes" id="UP000294933">
    <property type="component" value="Unassembled WGS sequence"/>
</dbReference>
<name>A0A4Y7PRU2_9AGAM</name>
<evidence type="ECO:0000313" key="2">
    <source>
        <dbReference type="Proteomes" id="UP000294933"/>
    </source>
</evidence>
<protein>
    <submittedName>
        <fullName evidence="1">Uncharacterized protein</fullName>
    </submittedName>
</protein>
<proteinExistence type="predicted"/>
<evidence type="ECO:0000313" key="1">
    <source>
        <dbReference type="EMBL" id="TDL17808.1"/>
    </source>
</evidence>
<dbReference type="VEuPathDB" id="FungiDB:BD410DRAFT_882733"/>
<dbReference type="AlphaFoldDB" id="A0A4Y7PRU2"/>
<dbReference type="STRING" id="50990.A0A4Y7PRU2"/>
<organism evidence="1 2">
    <name type="scientific">Rickenella mellea</name>
    <dbReference type="NCBI Taxonomy" id="50990"/>
    <lineage>
        <taxon>Eukaryota</taxon>
        <taxon>Fungi</taxon>
        <taxon>Dikarya</taxon>
        <taxon>Basidiomycota</taxon>
        <taxon>Agaricomycotina</taxon>
        <taxon>Agaricomycetes</taxon>
        <taxon>Hymenochaetales</taxon>
        <taxon>Rickenellaceae</taxon>
        <taxon>Rickenella</taxon>
    </lineage>
</organism>